<proteinExistence type="predicted"/>
<dbReference type="EMBL" id="DAARLS010000002">
    <property type="protein sequence ID" value="HAE2929620.1"/>
    <property type="molecule type" value="Genomic_DNA"/>
</dbReference>
<reference evidence="5" key="3">
    <citation type="submission" date="2018-07" db="EMBL/GenBank/DDBJ databases">
        <authorList>
            <consortium name="NCBI Pathogen Detection Project"/>
        </authorList>
    </citation>
    <scope>NUCLEOTIDE SEQUENCE</scope>
    <source>
        <strain evidence="6">10-4961</strain>
        <strain evidence="5">10-7672</strain>
        <strain evidence="7">13-4702</strain>
    </source>
</reference>
<evidence type="ECO:0000313" key="6">
    <source>
        <dbReference type="EMBL" id="HAE2929620.1"/>
    </source>
</evidence>
<dbReference type="RefSeq" id="WP_001668566.1">
    <property type="nucleotide sequence ID" value="NZ_CALPAO010000010.1"/>
</dbReference>
<accession>A0A3V9X5H5</accession>
<dbReference type="EMBL" id="CP075033">
    <property type="protein sequence ID" value="QVX81013.1"/>
    <property type="molecule type" value="Genomic_DNA"/>
</dbReference>
<evidence type="ECO:0000313" key="8">
    <source>
        <dbReference type="EMBL" id="QVX81013.1"/>
    </source>
</evidence>
<dbReference type="EMBL" id="AAMFPO010000009">
    <property type="protein sequence ID" value="EDG8728612.1"/>
    <property type="molecule type" value="Genomic_DNA"/>
</dbReference>
<reference evidence="8" key="6">
    <citation type="submission" date="2021-05" db="EMBL/GenBank/DDBJ databases">
        <title>Whole genome PacBio Sequel sequence of Salmonella enterica subsp. enterica.</title>
        <authorList>
            <person name="Hoffmann M."/>
            <person name="Balkey M."/>
            <person name="Luo Y."/>
        </authorList>
    </citation>
    <scope>NUCLEOTIDE SEQUENCE</scope>
    <source>
        <strain evidence="9">CFSAN022621</strain>
        <strain evidence="8">CFSAN022622</strain>
    </source>
</reference>
<reference evidence="8" key="4">
    <citation type="submission" date="2018-07" db="EMBL/GenBank/DDBJ databases">
        <authorList>
            <consortium name="GenomeTrakr network: Whole genome sequencing for foodborne pathogen traceback"/>
        </authorList>
    </citation>
    <scope>NUCLEOTIDE SEQUENCE</scope>
    <source>
        <strain evidence="9">CFSAN022621</strain>
        <strain evidence="8">CFSAN022622</strain>
    </source>
</reference>
<reference evidence="5" key="1">
    <citation type="journal article" date="2018" name="Genome Biol.">
        <title>SKESA: strategic k-mer extension for scrupulous assemblies.</title>
        <authorList>
            <person name="Souvorov A."/>
            <person name="Agarwala R."/>
            <person name="Lipman D.J."/>
        </authorList>
    </citation>
    <scope>NUCLEOTIDE SEQUENCE</scope>
    <source>
        <strain evidence="6">10-4961</strain>
        <strain evidence="5">10-7672</strain>
        <strain evidence="7">13-4702</strain>
    </source>
</reference>
<dbReference type="EMBL" id="AAKRHF010000023">
    <property type="protein sequence ID" value="ECU8648039.1"/>
    <property type="molecule type" value="Genomic_DNA"/>
</dbReference>
<sequence>MEGHSDKTLKVLDKKTAWLKKNPRAFHFYLFRACSLISEQLEKNILSEDECTPPFPLQERYNAFNRTISTNQYAQPSRDIMSWSQTLPAELVDTIDKQSSTIDAKNTTSSSAFLSPEKINLSTCKQDKKEKTDKLPPENIRNANGLLFKRIKDISKRKVDFSLFIHLLKTFVKEPKEISKLISSIDIEWRHQYALYPAPFSWVNSKDETQCQWLWQQMQERCLGIPLKPHDNKEKFYFIFAIFDNWKGWTTGQESYLNGKNKKRNKGKFLGHGIILENGINKNHKDILLDELKSAWEQKERRARRAKEPAAVKLTKAAQKKLEFIAHAEKTTPKEILNELINNAFNDAKNQSRQS</sequence>
<gene>
    <name evidence="8" type="ORF">AA317_19705</name>
    <name evidence="9" type="ORF">AA331_19695</name>
    <name evidence="4" type="ORF">B9156_16090</name>
    <name evidence="3" type="ORF">B9650_14135</name>
    <name evidence="2" type="ORF">B9R89_20610</name>
    <name evidence="1" type="ORF">BEU62_05470</name>
    <name evidence="6" type="ORF">G3410_000544</name>
    <name evidence="5" type="ORF">G3V47_000174</name>
    <name evidence="7" type="ORF">G4L08_001772</name>
</gene>
<evidence type="ECO:0000313" key="5">
    <source>
        <dbReference type="EMBL" id="HAE1977595.1"/>
    </source>
</evidence>
<dbReference type="EMBL" id="DAASRZ010000003">
    <property type="protein sequence ID" value="HAE6781829.1"/>
    <property type="molecule type" value="Genomic_DNA"/>
</dbReference>
<organism evidence="2">
    <name type="scientific">Salmonella newport</name>
    <dbReference type="NCBI Taxonomy" id="108619"/>
    <lineage>
        <taxon>Bacteria</taxon>
        <taxon>Pseudomonadati</taxon>
        <taxon>Pseudomonadota</taxon>
        <taxon>Gammaproteobacteria</taxon>
        <taxon>Enterobacterales</taxon>
        <taxon>Enterobacteriaceae</taxon>
        <taxon>Salmonella</taxon>
    </lineage>
</organism>
<evidence type="ECO:0000313" key="1">
    <source>
        <dbReference type="EMBL" id="ECT4239068.1"/>
    </source>
</evidence>
<dbReference type="EMBL" id="AAKMSN010000002">
    <property type="protein sequence ID" value="ECT4239068.1"/>
    <property type="molecule type" value="Genomic_DNA"/>
</dbReference>
<evidence type="ECO:0000313" key="2">
    <source>
        <dbReference type="EMBL" id="ECU8648039.1"/>
    </source>
</evidence>
<dbReference type="EMBL" id="DAARDN010000001">
    <property type="protein sequence ID" value="HAE1977595.1"/>
    <property type="molecule type" value="Genomic_DNA"/>
</dbReference>
<evidence type="ECO:0000313" key="9">
    <source>
        <dbReference type="EMBL" id="QVX85398.1"/>
    </source>
</evidence>
<dbReference type="EMBL" id="AAMFOV010000009">
    <property type="protein sequence ID" value="EDG8637911.1"/>
    <property type="molecule type" value="Genomic_DNA"/>
</dbReference>
<evidence type="ECO:0000313" key="7">
    <source>
        <dbReference type="EMBL" id="HAE6781829.1"/>
    </source>
</evidence>
<evidence type="ECO:0000313" key="4">
    <source>
        <dbReference type="EMBL" id="EDG8728612.1"/>
    </source>
</evidence>
<evidence type="ECO:0000313" key="3">
    <source>
        <dbReference type="EMBL" id="EDG8637911.1"/>
    </source>
</evidence>
<protein>
    <submittedName>
        <fullName evidence="2">Uncharacterized protein</fullName>
    </submittedName>
</protein>
<name>A0A3V9X5H5_SALNE</name>
<reference evidence="1" key="5">
    <citation type="submission" date="2018-07" db="EMBL/GenBank/DDBJ databases">
        <authorList>
            <consortium name="Veterinary Laboratory Investigation and Response Network"/>
        </authorList>
    </citation>
    <scope>NUCLEOTIDE SEQUENCE</scope>
    <source>
        <strain evidence="1">V-CLASP-D-19</strain>
    </source>
</reference>
<dbReference type="EMBL" id="CP075034">
    <property type="protein sequence ID" value="QVX85398.1"/>
    <property type="molecule type" value="Genomic_DNA"/>
</dbReference>
<reference evidence="2" key="2">
    <citation type="submission" date="2018-07" db="EMBL/GenBank/DDBJ databases">
        <authorList>
            <consortium name="PulseNet: The National Subtyping Network for Foodborne Disease Surveillance"/>
            <person name="Tarr C.L."/>
            <person name="Trees E."/>
            <person name="Katz L.S."/>
            <person name="Carleton-Romer H.A."/>
            <person name="Stroika S."/>
            <person name="Kucerova Z."/>
            <person name="Roache K.F."/>
            <person name="Sabol A.L."/>
            <person name="Besser J."/>
            <person name="Gerner-Smidt P."/>
        </authorList>
    </citation>
    <scope>NUCLEOTIDE SEQUENCE</scope>
    <source>
        <strain evidence="2">PNUSAS011093</strain>
        <strain evidence="4">PNUSAS011113</strain>
        <strain evidence="3">PNUSAS012393</strain>
    </source>
</reference>
<dbReference type="AlphaFoldDB" id="A0A3V9X5H5"/>